<sequence length="387" mass="43112">MLGQTAVFVVCLIFLADAGAIGLGNGPESELYRFREVFQDERIPAGYSVEEFAEKEVEDSELRMPGVTLNTKETYLCTAFPLDLVQEHYLGKFFLKETYLCTAFPLDLVQEHYLVEFEALAQASHVHHILLFGCDEPGSDEQVWDCGDMTVKSGEYTQRPVCKSNPEILFAWAKNAPKLALPEGVGYKVGGQTKSKNLILQVHYMHEETKPDYSGLKVVSTTIPQPRTASTLLIVTGGVAKAHETTDFEAACVVDEPVVMHPFAFRVHTHSHGTKVSGYVVTEDAQTGEDHWHLIGERNPQLPQLFAPIQNKSMTIQPGDMIASRCTMKNDENRNVEIGGTGDKEMCNFYLAYYVEGDRVLQDNVCYSPGAPKYTWKSTAGLNHIPH</sequence>
<accession>A0AC34QW32</accession>
<evidence type="ECO:0000313" key="2">
    <source>
        <dbReference type="WBParaSite" id="JU765_v2.g20029.t3"/>
    </source>
</evidence>
<protein>
    <submittedName>
        <fullName evidence="2">Peptidylglycine monooxygenase</fullName>
    </submittedName>
</protein>
<organism evidence="1 2">
    <name type="scientific">Panagrolaimus sp. JU765</name>
    <dbReference type="NCBI Taxonomy" id="591449"/>
    <lineage>
        <taxon>Eukaryota</taxon>
        <taxon>Metazoa</taxon>
        <taxon>Ecdysozoa</taxon>
        <taxon>Nematoda</taxon>
        <taxon>Chromadorea</taxon>
        <taxon>Rhabditida</taxon>
        <taxon>Tylenchina</taxon>
        <taxon>Panagrolaimomorpha</taxon>
        <taxon>Panagrolaimoidea</taxon>
        <taxon>Panagrolaimidae</taxon>
        <taxon>Panagrolaimus</taxon>
    </lineage>
</organism>
<evidence type="ECO:0000313" key="1">
    <source>
        <dbReference type="Proteomes" id="UP000887576"/>
    </source>
</evidence>
<proteinExistence type="predicted"/>
<dbReference type="Proteomes" id="UP000887576">
    <property type="component" value="Unplaced"/>
</dbReference>
<name>A0AC34QW32_9BILA</name>
<reference evidence="2" key="1">
    <citation type="submission" date="2022-11" db="UniProtKB">
        <authorList>
            <consortium name="WormBaseParasite"/>
        </authorList>
    </citation>
    <scope>IDENTIFICATION</scope>
</reference>
<dbReference type="WBParaSite" id="JU765_v2.g20029.t3">
    <property type="protein sequence ID" value="JU765_v2.g20029.t3"/>
    <property type="gene ID" value="JU765_v2.g20029"/>
</dbReference>